<feature type="domain" description="HTH lacI-type" evidence="5">
    <location>
        <begin position="3"/>
        <end position="57"/>
    </location>
</feature>
<keyword evidence="3" id="KW-0238">DNA-binding</keyword>
<dbReference type="Pfam" id="PF00356">
    <property type="entry name" value="LacI"/>
    <property type="match status" value="1"/>
</dbReference>
<dbReference type="FunFam" id="1.10.260.40:FF:000002">
    <property type="entry name" value="HTH-type transcriptional repressor PurR"/>
    <property type="match status" value="1"/>
</dbReference>
<dbReference type="PANTHER" id="PTHR30146:SF109">
    <property type="entry name" value="HTH-TYPE TRANSCRIPTIONAL REGULATOR GALS"/>
    <property type="match status" value="1"/>
</dbReference>
<dbReference type="Proteomes" id="UP000077412">
    <property type="component" value="Chromosome"/>
</dbReference>
<dbReference type="InterPro" id="IPR028082">
    <property type="entry name" value="Peripla_BP_I"/>
</dbReference>
<dbReference type="AlphaFoldDB" id="A0A1B1Z934"/>
<evidence type="ECO:0000259" key="5">
    <source>
        <dbReference type="PROSITE" id="PS50932"/>
    </source>
</evidence>
<dbReference type="SUPFAM" id="SSF53822">
    <property type="entry name" value="Periplasmic binding protein-like I"/>
    <property type="match status" value="1"/>
</dbReference>
<dbReference type="PROSITE" id="PS00356">
    <property type="entry name" value="HTH_LACI_1"/>
    <property type="match status" value="1"/>
</dbReference>
<dbReference type="PROSITE" id="PS50932">
    <property type="entry name" value="HTH_LACI_2"/>
    <property type="match status" value="1"/>
</dbReference>
<dbReference type="STRING" id="255247.ABE41_018220"/>
<sequence length="344" mass="38059">MTITIKDVAKKANVSIATVSAVVNKTKFVSEDLKARVEKAIDELGYRPNKIARSLKRKESKLIGVTVTEITNPFYPLMLKGVEDIALANGYHLILCPTGDDSEKEYELLQSMLDQGVDGIILATIDENNSPCTQLLQKEGIPHVLINRAPDDYQGNVVRIDSEKVGKMATDYLVNLGHRDIAFMGGGRLNSVQREEGYKKALLEHGLALKENRMIMSDYQITSAYNDMNSLLATGDVPTAVFAASDIMAFGAIKALLDAGYKVPEEVSVIGSDNISFSEDFRIPLTTIDVHTYEIGRIGAEILMQILANKEKEEQPHKNFLLEPKLIIRESSDIVKKLKMGMVE</sequence>
<dbReference type="GO" id="GO:0000976">
    <property type="term" value="F:transcription cis-regulatory region binding"/>
    <property type="evidence" value="ECO:0007669"/>
    <property type="project" value="TreeGrafter"/>
</dbReference>
<dbReference type="Gene3D" id="1.10.260.40">
    <property type="entry name" value="lambda repressor-like DNA-binding domains"/>
    <property type="match status" value="1"/>
</dbReference>
<keyword evidence="7" id="KW-1185">Reference proteome</keyword>
<dbReference type="CDD" id="cd01392">
    <property type="entry name" value="HTH_LacI"/>
    <property type="match status" value="1"/>
</dbReference>
<keyword evidence="4" id="KW-0804">Transcription</keyword>
<accession>A0A1B1Z934</accession>
<evidence type="ECO:0000256" key="3">
    <source>
        <dbReference type="ARBA" id="ARBA00023125"/>
    </source>
</evidence>
<dbReference type="KEGG" id="far:ABE41_018220"/>
<dbReference type="EMBL" id="CP016761">
    <property type="protein sequence ID" value="ANX13952.1"/>
    <property type="molecule type" value="Genomic_DNA"/>
</dbReference>
<name>A0A1B1Z934_9BACL</name>
<evidence type="ECO:0000256" key="4">
    <source>
        <dbReference type="ARBA" id="ARBA00023163"/>
    </source>
</evidence>
<dbReference type="InterPro" id="IPR010982">
    <property type="entry name" value="Lambda_DNA-bd_dom_sf"/>
</dbReference>
<dbReference type="SUPFAM" id="SSF47413">
    <property type="entry name" value="lambda repressor-like DNA-binding domains"/>
    <property type="match status" value="1"/>
</dbReference>
<dbReference type="SMART" id="SM00354">
    <property type="entry name" value="HTH_LACI"/>
    <property type="match status" value="1"/>
</dbReference>
<gene>
    <name evidence="6" type="ORF">ABE41_018220</name>
</gene>
<dbReference type="CDD" id="cd06267">
    <property type="entry name" value="PBP1_LacI_sugar_binding-like"/>
    <property type="match status" value="1"/>
</dbReference>
<evidence type="ECO:0000256" key="1">
    <source>
        <dbReference type="ARBA" id="ARBA00019435"/>
    </source>
</evidence>
<dbReference type="PANTHER" id="PTHR30146">
    <property type="entry name" value="LACI-RELATED TRANSCRIPTIONAL REPRESSOR"/>
    <property type="match status" value="1"/>
</dbReference>
<dbReference type="GO" id="GO:0003700">
    <property type="term" value="F:DNA-binding transcription factor activity"/>
    <property type="evidence" value="ECO:0007669"/>
    <property type="project" value="TreeGrafter"/>
</dbReference>
<evidence type="ECO:0000313" key="7">
    <source>
        <dbReference type="Proteomes" id="UP000077412"/>
    </source>
</evidence>
<organism evidence="6 7">
    <name type="scientific">Fictibacillus arsenicus</name>
    <dbReference type="NCBI Taxonomy" id="255247"/>
    <lineage>
        <taxon>Bacteria</taxon>
        <taxon>Bacillati</taxon>
        <taxon>Bacillota</taxon>
        <taxon>Bacilli</taxon>
        <taxon>Bacillales</taxon>
        <taxon>Fictibacillaceae</taxon>
        <taxon>Fictibacillus</taxon>
    </lineage>
</organism>
<protein>
    <recommendedName>
        <fullName evidence="1">Catabolite control protein A</fullName>
    </recommendedName>
</protein>
<evidence type="ECO:0000256" key="2">
    <source>
        <dbReference type="ARBA" id="ARBA00023015"/>
    </source>
</evidence>
<proteinExistence type="predicted"/>
<evidence type="ECO:0000313" key="6">
    <source>
        <dbReference type="EMBL" id="ANX13952.1"/>
    </source>
</evidence>
<dbReference type="InterPro" id="IPR001761">
    <property type="entry name" value="Peripla_BP/Lac1_sug-bd_dom"/>
</dbReference>
<dbReference type="Pfam" id="PF00532">
    <property type="entry name" value="Peripla_BP_1"/>
    <property type="match status" value="1"/>
</dbReference>
<dbReference type="InterPro" id="IPR000843">
    <property type="entry name" value="HTH_LacI"/>
</dbReference>
<dbReference type="Gene3D" id="3.40.50.2300">
    <property type="match status" value="2"/>
</dbReference>
<dbReference type="RefSeq" id="WP_066293456.1">
    <property type="nucleotide sequence ID" value="NZ_CP016761.1"/>
</dbReference>
<reference evidence="6 7" key="1">
    <citation type="submission" date="2016-08" db="EMBL/GenBank/DDBJ databases">
        <title>Complete genome sequence of Fictibacillus arsenicus G25-54, a strain with toxicity to nematodes and a potential arsenic-resistance activity.</title>
        <authorList>
            <person name="Zheng Z."/>
        </authorList>
    </citation>
    <scope>NUCLEOTIDE SEQUENCE [LARGE SCALE GENOMIC DNA]</scope>
    <source>
        <strain evidence="6 7">G25-54</strain>
    </source>
</reference>
<keyword evidence="2" id="KW-0805">Transcription regulation</keyword>
<dbReference type="PRINTS" id="PR00036">
    <property type="entry name" value="HTHLACI"/>
</dbReference>